<sequence>MSGLSPRSVCTVISFNFIYLAINVKPALRLRHVSQFELSIIFQMVIDTNPAVAAWPLNNCSQIAYLSLELLISFLEVVLIDDFPRIYPLPVLSQLDLSLISELFEGRAVQTSSVINPEGGTEQQLVLISSS</sequence>
<organism evidence="1 2">
    <name type="scientific">Streblomastix strix</name>
    <dbReference type="NCBI Taxonomy" id="222440"/>
    <lineage>
        <taxon>Eukaryota</taxon>
        <taxon>Metamonada</taxon>
        <taxon>Preaxostyla</taxon>
        <taxon>Oxymonadida</taxon>
        <taxon>Streblomastigidae</taxon>
        <taxon>Streblomastix</taxon>
    </lineage>
</organism>
<proteinExistence type="predicted"/>
<dbReference type="EMBL" id="SNRW01015306">
    <property type="protein sequence ID" value="KAA6370519.1"/>
    <property type="molecule type" value="Genomic_DNA"/>
</dbReference>
<evidence type="ECO:0000313" key="2">
    <source>
        <dbReference type="Proteomes" id="UP000324800"/>
    </source>
</evidence>
<gene>
    <name evidence="1" type="ORF">EZS28_033955</name>
</gene>
<evidence type="ECO:0000313" key="1">
    <source>
        <dbReference type="EMBL" id="KAA6370519.1"/>
    </source>
</evidence>
<dbReference type="Proteomes" id="UP000324800">
    <property type="component" value="Unassembled WGS sequence"/>
</dbReference>
<comment type="caution">
    <text evidence="1">The sequence shown here is derived from an EMBL/GenBank/DDBJ whole genome shotgun (WGS) entry which is preliminary data.</text>
</comment>
<protein>
    <submittedName>
        <fullName evidence="1">Uncharacterized protein</fullName>
    </submittedName>
</protein>
<dbReference type="AlphaFoldDB" id="A0A5J4UIX1"/>
<accession>A0A5J4UIX1</accession>
<name>A0A5J4UIX1_9EUKA</name>
<reference evidence="1 2" key="1">
    <citation type="submission" date="2019-03" db="EMBL/GenBank/DDBJ databases">
        <title>Single cell metagenomics reveals metabolic interactions within the superorganism composed of flagellate Streblomastix strix and complex community of Bacteroidetes bacteria on its surface.</title>
        <authorList>
            <person name="Treitli S.C."/>
            <person name="Kolisko M."/>
            <person name="Husnik F."/>
            <person name="Keeling P."/>
            <person name="Hampl V."/>
        </authorList>
    </citation>
    <scope>NUCLEOTIDE SEQUENCE [LARGE SCALE GENOMIC DNA]</scope>
    <source>
        <strain evidence="1">ST1C</strain>
    </source>
</reference>